<dbReference type="OrthoDB" id="2438421at2759"/>
<dbReference type="InterPro" id="IPR025525">
    <property type="entry name" value="hAT-like_transposase_RNase-H"/>
</dbReference>
<protein>
    <submittedName>
        <fullName evidence="4">Zinc finger BED domain-containing protein RICESLEEPER 2-like</fullName>
    </submittedName>
</protein>
<reference evidence="4" key="1">
    <citation type="submission" date="2020-09" db="EMBL/GenBank/DDBJ databases">
        <title>Genome-Enabled Discovery of Anthraquinone Biosynthesis in Senna tora.</title>
        <authorList>
            <person name="Kang S.-H."/>
            <person name="Pandey R.P."/>
            <person name="Lee C.-M."/>
            <person name="Sim J.-S."/>
            <person name="Jeong J.-T."/>
            <person name="Choi B.-S."/>
            <person name="Jung M."/>
            <person name="Ginzburg D."/>
            <person name="Zhao K."/>
            <person name="Won S.Y."/>
            <person name="Oh T.-J."/>
            <person name="Yu Y."/>
            <person name="Kim N.-H."/>
            <person name="Lee O.R."/>
            <person name="Lee T.-H."/>
            <person name="Bashyal P."/>
            <person name="Kim T.-S."/>
            <person name="Lee W.-H."/>
            <person name="Kawkins C."/>
            <person name="Kim C.-K."/>
            <person name="Kim J.S."/>
            <person name="Ahn B.O."/>
            <person name="Rhee S.Y."/>
            <person name="Sohng J.K."/>
        </authorList>
    </citation>
    <scope>NUCLEOTIDE SEQUENCE</scope>
    <source>
        <tissue evidence="4">Leaf</tissue>
    </source>
</reference>
<keyword evidence="1" id="KW-0238">DNA-binding</keyword>
<dbReference type="Pfam" id="PF14372">
    <property type="entry name" value="hAT-like_RNase-H"/>
    <property type="match status" value="1"/>
</dbReference>
<dbReference type="GO" id="GO:0046983">
    <property type="term" value="F:protein dimerization activity"/>
    <property type="evidence" value="ECO:0007669"/>
    <property type="project" value="InterPro"/>
</dbReference>
<proteinExistence type="predicted"/>
<name>A0A834XGX7_9FABA</name>
<comment type="caution">
    <text evidence="4">The sequence shown here is derived from an EMBL/GenBank/DDBJ whole genome shotgun (WGS) entry which is preliminary data.</text>
</comment>
<dbReference type="InterPro" id="IPR052035">
    <property type="entry name" value="ZnF_BED_domain_contain"/>
</dbReference>
<dbReference type="EMBL" id="JAAIUW010000001">
    <property type="protein sequence ID" value="KAF7844235.1"/>
    <property type="molecule type" value="Genomic_DNA"/>
</dbReference>
<dbReference type="InterPro" id="IPR008906">
    <property type="entry name" value="HATC_C_dom"/>
</dbReference>
<feature type="domain" description="hAT-like transposase RNase-H fold" evidence="3">
    <location>
        <begin position="462"/>
        <end position="545"/>
    </location>
</feature>
<keyword evidence="5" id="KW-1185">Reference proteome</keyword>
<dbReference type="Pfam" id="PF05699">
    <property type="entry name" value="Dimer_Tnp_hAT"/>
    <property type="match status" value="1"/>
</dbReference>
<evidence type="ECO:0000259" key="3">
    <source>
        <dbReference type="Pfam" id="PF14372"/>
    </source>
</evidence>
<evidence type="ECO:0000313" key="4">
    <source>
        <dbReference type="EMBL" id="KAF7844235.1"/>
    </source>
</evidence>
<feature type="domain" description="HAT C-terminal dimerisation" evidence="2">
    <location>
        <begin position="589"/>
        <end position="674"/>
    </location>
</feature>
<dbReference type="PANTHER" id="PTHR46481:SF8">
    <property type="entry name" value="ZINC FINGER BED DOMAIN-CONTAINING PROTEIN RICESLEEPER 1-LIKE"/>
    <property type="match status" value="1"/>
</dbReference>
<evidence type="ECO:0000256" key="1">
    <source>
        <dbReference type="ARBA" id="ARBA00023125"/>
    </source>
</evidence>
<dbReference type="InterPro" id="IPR012337">
    <property type="entry name" value="RNaseH-like_sf"/>
</dbReference>
<evidence type="ECO:0000259" key="2">
    <source>
        <dbReference type="Pfam" id="PF05699"/>
    </source>
</evidence>
<dbReference type="AlphaFoldDB" id="A0A834XGX7"/>
<dbReference type="SUPFAM" id="SSF140996">
    <property type="entry name" value="Hermes dimerisation domain"/>
    <property type="match status" value="1"/>
</dbReference>
<dbReference type="SUPFAM" id="SSF53098">
    <property type="entry name" value="Ribonuclease H-like"/>
    <property type="match status" value="1"/>
</dbReference>
<dbReference type="Proteomes" id="UP000634136">
    <property type="component" value="Unassembled WGS sequence"/>
</dbReference>
<evidence type="ECO:0000313" key="5">
    <source>
        <dbReference type="Proteomes" id="UP000634136"/>
    </source>
</evidence>
<organism evidence="4 5">
    <name type="scientific">Senna tora</name>
    <dbReference type="NCBI Taxonomy" id="362788"/>
    <lineage>
        <taxon>Eukaryota</taxon>
        <taxon>Viridiplantae</taxon>
        <taxon>Streptophyta</taxon>
        <taxon>Embryophyta</taxon>
        <taxon>Tracheophyta</taxon>
        <taxon>Spermatophyta</taxon>
        <taxon>Magnoliopsida</taxon>
        <taxon>eudicotyledons</taxon>
        <taxon>Gunneridae</taxon>
        <taxon>Pentapetalae</taxon>
        <taxon>rosids</taxon>
        <taxon>fabids</taxon>
        <taxon>Fabales</taxon>
        <taxon>Fabaceae</taxon>
        <taxon>Caesalpinioideae</taxon>
        <taxon>Cassia clade</taxon>
        <taxon>Senna</taxon>
    </lineage>
</organism>
<sequence>MPHTTLTLKLFQFFSSPAEAEPVNPPLPLSLRLNLFIFSNSVSRFQLSLLRPRKSQLASRSVPAFRDRDRSKTSNLSSDLPISLISPSFPFKSQFVLASRMSFRDRDRDRSNLNSDLSYLCSDSDIPYPKQTVLALQPKKREQGEGAGSNLTAVCFDNQLCREALARMIIFDELPLRFVEGEGFRYYMSVVQPLFNVPSRFTVARDCYKLYLTEKNRLMSILSENMQYVTLTTYCWTSVQNFNYMCLTAHFIDGDWNYQKSVINFCQIPDHKGDTLGKIIEKKLLEWKIEKVFSITVDNVSSNYVAIAYLKRRINAWKESVLSCELLHMRCCAHILNLIVIDGLKEVHDSIVKIINAVRFVRFSPSRLQKFKTCAEDEKIQSQAFVSLDVCTRWNSTYLMLESALKFQLAFDRLEDTCGDYLLHFARASERKMGPPRMDDWEIASKFVKFLKIFYDATLRISASTHATSHMYFHDFGTILNALNKWCESDDLIFKSMAEKMKIKYDKYWGNIKNVNLIIFIACVLDPRYKMKYVEFAFARLYDISIVNALSTSTSQSRDENVNVENYDISTVFVEEMSKEDQLESKIEVEIYSAEAREKVSDKFVILNWWKVSSSKYPILALIARDVLAIPMSTVASESAFRRGGGGGGRVLDPYRSSLSPRMVEALICAQNWYRNTPLPCDMETPDKAEAIDKEVNKVCEGLGVLEI</sequence>
<accession>A0A834XGX7</accession>
<dbReference type="PANTHER" id="PTHR46481">
    <property type="entry name" value="ZINC FINGER BED DOMAIN-CONTAINING PROTEIN 4"/>
    <property type="match status" value="1"/>
</dbReference>
<dbReference type="GO" id="GO:0003677">
    <property type="term" value="F:DNA binding"/>
    <property type="evidence" value="ECO:0007669"/>
    <property type="project" value="UniProtKB-KW"/>
</dbReference>
<gene>
    <name evidence="4" type="ORF">G2W53_001140</name>
</gene>